<sequence>MLTIYFPDDNHDEDSDIAAVFFPIRGIEYRSDAQIEDGHPNAARIKTVTEQDIAKLEAFRAYVKECEGEFDASAAHFSFKKCLHPNFDNGWMVDEALGYLSSAPPILVSFPALSSTILCFVAPASFLRGLAILLNRQRQERWLLRDDLYASLPDWIPIDRTAAIGGLSSFSLRYHSILMAPRHSLAYRTFSSDASVAYSSLTQRNFPSCSDPSFIETTIPSLKYSVIAYVECHIASWRFGLSWAKVLVDGAEDEGGLVLDLDRHIDGVANAGLEVRSGVCVWDEGALALVFVRCYGLFGERAERGVEWDVEYRGFGSGVHIKSSKELIPVLHRAMPSPVSSSLPQGKRTAEGKVAPRIDLPPEIWAHIIRSRVAMGDCYIDIGEDEYLELRVLEDLKSFSLAGSHFIREECQKYIFAHLRLRPSQETFCDGRKSVYGKCPATEFAKAVAGKPRLTQAVKTFSYKIGGREMGKASDKVVQLLEELNNVKHFTFSVEYEYRSYDLMGSNFFREPAYARHAQGVLSIMGGAALTTLELQNISIPISTLGHCITLRSLHLRSASISILEYKQPGDLVPSSTVIYPRELLLDGYRSHRAIRRILQDEVAVKFSPLRLKRVRKVTAELGSRETNSSQDGARLLLKNAEFLEDLTLKDATWISDAYGAVSNQLPSPLACLNSRSFATLRRFTYKIRICIETPENGLPRVLDPFNGLFCNQGILKGLTALEYLRLEVSVMFAEVFESDNYDVVFGPQWKQLDSFLAPEHGSIGCPLPKLKKVSFTIEAHAQYPALHKRMFEGLVMDRHLTGLRVLKKKKALKLHVGVNGLDMGPSVAE</sequence>
<organism evidence="1 2">
    <name type="scientific">Ephemerocybe angulata</name>
    <dbReference type="NCBI Taxonomy" id="980116"/>
    <lineage>
        <taxon>Eukaryota</taxon>
        <taxon>Fungi</taxon>
        <taxon>Dikarya</taxon>
        <taxon>Basidiomycota</taxon>
        <taxon>Agaricomycotina</taxon>
        <taxon>Agaricomycetes</taxon>
        <taxon>Agaricomycetidae</taxon>
        <taxon>Agaricales</taxon>
        <taxon>Agaricineae</taxon>
        <taxon>Psathyrellaceae</taxon>
        <taxon>Ephemerocybe</taxon>
    </lineage>
</organism>
<reference evidence="1 2" key="1">
    <citation type="submission" date="2020-07" db="EMBL/GenBank/DDBJ databases">
        <title>Comparative genomics of pyrophilous fungi reveals a link between fire events and developmental genes.</title>
        <authorList>
            <consortium name="DOE Joint Genome Institute"/>
            <person name="Steindorff A.S."/>
            <person name="Carver A."/>
            <person name="Calhoun S."/>
            <person name="Stillman K."/>
            <person name="Liu H."/>
            <person name="Lipzen A."/>
            <person name="Pangilinan J."/>
            <person name="Labutti K."/>
            <person name="Bruns T.D."/>
            <person name="Grigoriev I.V."/>
        </authorList>
    </citation>
    <scope>NUCLEOTIDE SEQUENCE [LARGE SCALE GENOMIC DNA]</scope>
    <source>
        <strain evidence="1 2">CBS 144469</strain>
    </source>
</reference>
<dbReference type="Proteomes" id="UP000521943">
    <property type="component" value="Unassembled WGS sequence"/>
</dbReference>
<dbReference type="EMBL" id="JACGCI010000020">
    <property type="protein sequence ID" value="KAF6757857.1"/>
    <property type="molecule type" value="Genomic_DNA"/>
</dbReference>
<evidence type="ECO:0000313" key="1">
    <source>
        <dbReference type="EMBL" id="KAF6757857.1"/>
    </source>
</evidence>
<proteinExistence type="predicted"/>
<gene>
    <name evidence="1" type="ORF">DFP72DRAFT_845341</name>
</gene>
<dbReference type="AlphaFoldDB" id="A0A8H6I4P2"/>
<name>A0A8H6I4P2_9AGAR</name>
<protein>
    <submittedName>
        <fullName evidence="1">Uncharacterized protein</fullName>
    </submittedName>
</protein>
<dbReference type="OrthoDB" id="3109189at2759"/>
<evidence type="ECO:0000313" key="2">
    <source>
        <dbReference type="Proteomes" id="UP000521943"/>
    </source>
</evidence>
<accession>A0A8H6I4P2</accession>
<comment type="caution">
    <text evidence="1">The sequence shown here is derived from an EMBL/GenBank/DDBJ whole genome shotgun (WGS) entry which is preliminary data.</text>
</comment>
<keyword evidence="2" id="KW-1185">Reference proteome</keyword>